<dbReference type="PROSITE" id="PS00543">
    <property type="entry name" value="HLYD_FAMILY"/>
    <property type="match status" value="1"/>
</dbReference>
<dbReference type="InterPro" id="IPR050739">
    <property type="entry name" value="MFP"/>
</dbReference>
<dbReference type="EMBL" id="DQAY01000109">
    <property type="protein sequence ID" value="HCO24829.1"/>
    <property type="molecule type" value="Genomic_DNA"/>
</dbReference>
<comment type="caution">
    <text evidence="10">The sequence shown here is derived from an EMBL/GenBank/DDBJ whole genome shotgun (WGS) entry which is preliminary data.</text>
</comment>
<dbReference type="Proteomes" id="UP000263642">
    <property type="component" value="Unassembled WGS sequence"/>
</dbReference>
<dbReference type="Gene3D" id="2.40.50.100">
    <property type="match status" value="1"/>
</dbReference>
<dbReference type="InterPro" id="IPR006144">
    <property type="entry name" value="Secretion_HlyD_CS"/>
</dbReference>
<dbReference type="PANTHER" id="PTHR30386:SF28">
    <property type="entry name" value="EXPORTED PROTEIN"/>
    <property type="match status" value="1"/>
</dbReference>
<dbReference type="PROSITE" id="PS51257">
    <property type="entry name" value="PROKAR_LIPOPROTEIN"/>
    <property type="match status" value="1"/>
</dbReference>
<dbReference type="SUPFAM" id="SSF111369">
    <property type="entry name" value="HlyD-like secretion proteins"/>
    <property type="match status" value="1"/>
</dbReference>
<dbReference type="PANTHER" id="PTHR30386">
    <property type="entry name" value="MEMBRANE FUSION SUBUNIT OF EMRAB-TOLC MULTIDRUG EFFLUX PUMP"/>
    <property type="match status" value="1"/>
</dbReference>
<evidence type="ECO:0000256" key="1">
    <source>
        <dbReference type="ARBA" id="ARBA00004167"/>
    </source>
</evidence>
<evidence type="ECO:0000259" key="9">
    <source>
        <dbReference type="Pfam" id="PF26002"/>
    </source>
</evidence>
<sequence length="486" mass="54113">MPVWISRGVLYLCILFVIVSLLFACLGRVDEVAKAPAVITPQGRLKPVQTDLEGIVTELLVKEGEQVTANQPLARIDSADVVKILSEVRTAERSLEAVQRELNEAIPLKQRQTESQTAIQKQKIASQEQRQQALQLQIASEKRALELLQEQHLINQKQQQEKLSRLKLDRKFAKAQADRQEEQLASVMQLVKQSAASRTDLRGAQEKYDTASAALAKVESQINEAENESHLQEVTLQTRINEREKAIAAIKVQIAENAVASQQAELEIRRLTGELETQKLTTQHKYDALRVQLAQSQKRARLNLSGMSPELMQQLTSGNFEETDEHLVLAPIDGTVGQIHVTDGETARRGATLITLIPEGATLIAEVKIPNREVGKVRESMQARFKFDAFPYARHGAITGELNQLVKVAEASRSQNGNTGTSDTRSGSYYRGYCTLDQTYFRVDGTRKPLLPGMTATAEIVTGRKRIIEVLLQPLLAFQQGKKAEE</sequence>
<dbReference type="InterPro" id="IPR058625">
    <property type="entry name" value="MdtA-like_BSH"/>
</dbReference>
<dbReference type="Gene3D" id="2.40.30.170">
    <property type="match status" value="1"/>
</dbReference>
<proteinExistence type="inferred from homology"/>
<evidence type="ECO:0000313" key="10">
    <source>
        <dbReference type="EMBL" id="HCO24829.1"/>
    </source>
</evidence>
<evidence type="ECO:0000256" key="6">
    <source>
        <dbReference type="ARBA" id="ARBA00023136"/>
    </source>
</evidence>
<evidence type="ECO:0000256" key="5">
    <source>
        <dbReference type="ARBA" id="ARBA00022989"/>
    </source>
</evidence>
<dbReference type="PRINTS" id="PR01490">
    <property type="entry name" value="RTXTOXIND"/>
</dbReference>
<organism evidence="10 11">
    <name type="scientific">Gimesia maris</name>
    <dbReference type="NCBI Taxonomy" id="122"/>
    <lineage>
        <taxon>Bacteria</taxon>
        <taxon>Pseudomonadati</taxon>
        <taxon>Planctomycetota</taxon>
        <taxon>Planctomycetia</taxon>
        <taxon>Planctomycetales</taxon>
        <taxon>Planctomycetaceae</taxon>
        <taxon>Gimesia</taxon>
    </lineage>
</organism>
<evidence type="ECO:0000256" key="2">
    <source>
        <dbReference type="ARBA" id="ARBA00009477"/>
    </source>
</evidence>
<keyword evidence="5" id="KW-1133">Transmembrane helix</keyword>
<feature type="coiled-coil region" evidence="7">
    <location>
        <begin position="81"/>
        <end position="235"/>
    </location>
</feature>
<dbReference type="Pfam" id="PF25917">
    <property type="entry name" value="BSH_RND"/>
    <property type="match status" value="1"/>
</dbReference>
<evidence type="ECO:0000256" key="3">
    <source>
        <dbReference type="ARBA" id="ARBA00022448"/>
    </source>
</evidence>
<dbReference type="GO" id="GO:0009306">
    <property type="term" value="P:protein secretion"/>
    <property type="evidence" value="ECO:0007669"/>
    <property type="project" value="InterPro"/>
</dbReference>
<reference evidence="10 11" key="1">
    <citation type="journal article" date="2018" name="Nat. Biotechnol.">
        <title>A standardized bacterial taxonomy based on genome phylogeny substantially revises the tree of life.</title>
        <authorList>
            <person name="Parks D.H."/>
            <person name="Chuvochina M."/>
            <person name="Waite D.W."/>
            <person name="Rinke C."/>
            <person name="Skarshewski A."/>
            <person name="Chaumeil P.A."/>
            <person name="Hugenholtz P."/>
        </authorList>
    </citation>
    <scope>NUCLEOTIDE SEQUENCE [LARGE SCALE GENOMIC DNA]</scope>
    <source>
        <strain evidence="10">UBA9375</strain>
    </source>
</reference>
<dbReference type="Gene3D" id="1.10.287.470">
    <property type="entry name" value="Helix hairpin bin"/>
    <property type="match status" value="1"/>
</dbReference>
<feature type="domain" description="Multidrug resistance protein MdtA-like barrel-sandwich hybrid" evidence="8">
    <location>
        <begin position="49"/>
        <end position="353"/>
    </location>
</feature>
<name>A0A3D3R7T6_9PLAN</name>
<gene>
    <name evidence="10" type="ORF">DIT97_18045</name>
</gene>
<protein>
    <submittedName>
        <fullName evidence="10">Uncharacterized protein</fullName>
    </submittedName>
</protein>
<evidence type="ECO:0000313" key="11">
    <source>
        <dbReference type="Proteomes" id="UP000263642"/>
    </source>
</evidence>
<comment type="subcellular location">
    <subcellularLocation>
        <location evidence="1">Membrane</location>
        <topology evidence="1">Single-pass membrane protein</topology>
    </subcellularLocation>
</comment>
<accession>A0A3D3R7T6</accession>
<evidence type="ECO:0000259" key="8">
    <source>
        <dbReference type="Pfam" id="PF25917"/>
    </source>
</evidence>
<keyword evidence="3" id="KW-0813">Transport</keyword>
<feature type="domain" description="AprE-like beta-barrel" evidence="9">
    <location>
        <begin position="363"/>
        <end position="463"/>
    </location>
</feature>
<keyword evidence="7" id="KW-0175">Coiled coil</keyword>
<dbReference type="InterPro" id="IPR058982">
    <property type="entry name" value="Beta-barrel_AprE"/>
</dbReference>
<keyword evidence="4" id="KW-0812">Transmembrane</keyword>
<evidence type="ECO:0000256" key="4">
    <source>
        <dbReference type="ARBA" id="ARBA00022692"/>
    </source>
</evidence>
<dbReference type="GO" id="GO:0016020">
    <property type="term" value="C:membrane"/>
    <property type="evidence" value="ECO:0007669"/>
    <property type="project" value="UniProtKB-SubCell"/>
</dbReference>
<dbReference type="AlphaFoldDB" id="A0A3D3R7T6"/>
<comment type="similarity">
    <text evidence="2">Belongs to the membrane fusion protein (MFP) (TC 8.A.1) family.</text>
</comment>
<keyword evidence="6" id="KW-0472">Membrane</keyword>
<evidence type="ECO:0000256" key="7">
    <source>
        <dbReference type="SAM" id="Coils"/>
    </source>
</evidence>
<dbReference type="Pfam" id="PF26002">
    <property type="entry name" value="Beta-barrel_AprE"/>
    <property type="match status" value="1"/>
</dbReference>